<protein>
    <submittedName>
        <fullName evidence="1">Uncharacterized protein</fullName>
    </submittedName>
</protein>
<accession>A0A7V3RI86</accession>
<reference evidence="1" key="1">
    <citation type="journal article" date="2020" name="mSystems">
        <title>Genome- and Community-Level Interaction Insights into Carbon Utilization and Element Cycling Functions of Hydrothermarchaeota in Hydrothermal Sediment.</title>
        <authorList>
            <person name="Zhou Z."/>
            <person name="Liu Y."/>
            <person name="Xu W."/>
            <person name="Pan J."/>
            <person name="Luo Z.H."/>
            <person name="Li M."/>
        </authorList>
    </citation>
    <scope>NUCLEOTIDE SEQUENCE [LARGE SCALE GENOMIC DNA]</scope>
    <source>
        <strain evidence="1">SpSt-961</strain>
    </source>
</reference>
<evidence type="ECO:0000313" key="1">
    <source>
        <dbReference type="EMBL" id="HGE78516.1"/>
    </source>
</evidence>
<organism evidence="1">
    <name type="scientific">candidate division WOR-3 bacterium</name>
    <dbReference type="NCBI Taxonomy" id="2052148"/>
    <lineage>
        <taxon>Bacteria</taxon>
        <taxon>Bacteria division WOR-3</taxon>
    </lineage>
</organism>
<sequence length="61" mass="7240">MESLKIMKNRVLRNFPNTHFNVSEVIEKVIHHPIREGERIVIKGMVYEAYFDEGVMVLKPR</sequence>
<gene>
    <name evidence="1" type="ORF">ENX68_05915</name>
</gene>
<name>A0A7V3RI86_UNCW3</name>
<dbReference type="EMBL" id="DTOZ01000153">
    <property type="protein sequence ID" value="HGE78516.1"/>
    <property type="molecule type" value="Genomic_DNA"/>
</dbReference>
<comment type="caution">
    <text evidence="1">The sequence shown here is derived from an EMBL/GenBank/DDBJ whole genome shotgun (WGS) entry which is preliminary data.</text>
</comment>
<proteinExistence type="predicted"/>
<dbReference type="AlphaFoldDB" id="A0A7V3RI86"/>